<protein>
    <recommendedName>
        <fullName evidence="5">Propionate--CoA ligase</fullName>
    </recommendedName>
</protein>
<dbReference type="InterPro" id="IPR042099">
    <property type="entry name" value="ANL_N_sf"/>
</dbReference>
<feature type="domain" description="AMP-dependent synthetase/ligase" evidence="1">
    <location>
        <begin position="17"/>
        <end position="382"/>
    </location>
</feature>
<evidence type="ECO:0008006" key="5">
    <source>
        <dbReference type="Google" id="ProtNLM"/>
    </source>
</evidence>
<dbReference type="GO" id="GO:0050218">
    <property type="term" value="F:propionate-CoA ligase activity"/>
    <property type="evidence" value="ECO:0007669"/>
    <property type="project" value="TreeGrafter"/>
</dbReference>
<dbReference type="Pfam" id="PF00501">
    <property type="entry name" value="AMP-binding"/>
    <property type="match status" value="1"/>
</dbReference>
<dbReference type="EMBL" id="JADGJW010000048">
    <property type="protein sequence ID" value="KAJ3225950.1"/>
    <property type="molecule type" value="Genomic_DNA"/>
</dbReference>
<keyword evidence="4" id="KW-1185">Reference proteome</keyword>
<evidence type="ECO:0000313" key="3">
    <source>
        <dbReference type="EMBL" id="KAJ3225950.1"/>
    </source>
</evidence>
<proteinExistence type="predicted"/>
<comment type="caution">
    <text evidence="3">The sequence shown here is derived from an EMBL/GenBank/DDBJ whole genome shotgun (WGS) entry which is preliminary data.</text>
</comment>
<name>A0AAD5U673_9FUNG</name>
<reference evidence="3" key="1">
    <citation type="submission" date="2020-05" db="EMBL/GenBank/DDBJ databases">
        <title>Phylogenomic resolution of chytrid fungi.</title>
        <authorList>
            <person name="Stajich J.E."/>
            <person name="Amses K."/>
            <person name="Simmons R."/>
            <person name="Seto K."/>
            <person name="Myers J."/>
            <person name="Bonds A."/>
            <person name="Quandt C.A."/>
            <person name="Barry K."/>
            <person name="Liu P."/>
            <person name="Grigoriev I."/>
            <person name="Longcore J.E."/>
            <person name="James T.Y."/>
        </authorList>
    </citation>
    <scope>NUCLEOTIDE SEQUENCE</scope>
    <source>
        <strain evidence="3">JEL0476</strain>
    </source>
</reference>
<dbReference type="Gene3D" id="3.40.50.12780">
    <property type="entry name" value="N-terminal domain of ligase-like"/>
    <property type="match status" value="1"/>
</dbReference>
<sequence>MVYISFYNNSNLFVEIKGFGDQTALIYESPLTSQKKKYSYKELLVKVNLLSIFLRNEGVKRGLTVMIYMPMIPEAVVAMLSVARLGAIHSVVFGGFAEKEFSKRIVDANPVIILTASAGIEPKKIINYKPLVANAIKLSGLNPKVLLFQRKEIPEVPLNDSFGEKDWEKELAIIESKGAENVTPVPISSNDPLYLLCVVRECGGHAVAAAWSMQNIFGMKPGDVFFCASDIGWVVGHTYIVYAPLLSRVTTVLYEGKPVGTPTAGKLWDMVEEYKINAIFTAPTSIRVIKREDPKGELFHKSKIKTLRAVFLAGERSDPATLKHFGTMLGVPMIDNYWQTETGWPITASCFFDGENRTKEKYGSAGLPCPGYNVVVLESEETDEKLGNLALKLPLPPGCATTLWKNHSGYLKAYLNKFPGYFDLTDAGKVDDDAYVHILSRTDDVINVAGHRLSTGSMESCLSTHPNVAESAVVAVHDKVKGELPIAFVVLKSDGNNSVNICEDLKNLIRDEIGAIASLKSITIVPRLPKTRSGKVLRRCLRQIGDGQESFQIPATIEDSDCLEEIKKAFNEKSFLKSKI</sequence>
<accession>A0AAD5U673</accession>
<gene>
    <name evidence="3" type="ORF">HK099_005883</name>
</gene>
<organism evidence="3 4">
    <name type="scientific">Clydaea vesicula</name>
    <dbReference type="NCBI Taxonomy" id="447962"/>
    <lineage>
        <taxon>Eukaryota</taxon>
        <taxon>Fungi</taxon>
        <taxon>Fungi incertae sedis</taxon>
        <taxon>Chytridiomycota</taxon>
        <taxon>Chytridiomycota incertae sedis</taxon>
        <taxon>Chytridiomycetes</taxon>
        <taxon>Lobulomycetales</taxon>
        <taxon>Lobulomycetaceae</taxon>
        <taxon>Clydaea</taxon>
    </lineage>
</organism>
<feature type="domain" description="AMP-binding enzyme C-terminal" evidence="2">
    <location>
        <begin position="458"/>
        <end position="535"/>
    </location>
</feature>
<dbReference type="InterPro" id="IPR025110">
    <property type="entry name" value="AMP-bd_C"/>
</dbReference>
<dbReference type="PANTHER" id="PTHR43347:SF3">
    <property type="entry name" value="ACYL-COA SYNTHETASE SHORT-CHAIN FAMILY MEMBER 3, MITOCHONDRIAL"/>
    <property type="match status" value="1"/>
</dbReference>
<dbReference type="InterPro" id="IPR000873">
    <property type="entry name" value="AMP-dep_synth/lig_dom"/>
</dbReference>
<evidence type="ECO:0000313" key="4">
    <source>
        <dbReference type="Proteomes" id="UP001211065"/>
    </source>
</evidence>
<evidence type="ECO:0000259" key="2">
    <source>
        <dbReference type="Pfam" id="PF13193"/>
    </source>
</evidence>
<dbReference type="Proteomes" id="UP001211065">
    <property type="component" value="Unassembled WGS sequence"/>
</dbReference>
<dbReference type="SUPFAM" id="SSF56801">
    <property type="entry name" value="Acetyl-CoA synthetase-like"/>
    <property type="match status" value="1"/>
</dbReference>
<dbReference type="InterPro" id="IPR045851">
    <property type="entry name" value="AMP-bd_C_sf"/>
</dbReference>
<dbReference type="Pfam" id="PF13193">
    <property type="entry name" value="AMP-binding_C"/>
    <property type="match status" value="1"/>
</dbReference>
<dbReference type="Gene3D" id="3.30.300.30">
    <property type="match status" value="1"/>
</dbReference>
<evidence type="ECO:0000259" key="1">
    <source>
        <dbReference type="Pfam" id="PF00501"/>
    </source>
</evidence>
<dbReference type="PANTHER" id="PTHR43347">
    <property type="entry name" value="ACYL-COA SYNTHETASE"/>
    <property type="match status" value="1"/>
</dbReference>
<dbReference type="AlphaFoldDB" id="A0AAD5U673"/>